<dbReference type="PANTHER" id="PTHR46013">
    <property type="entry name" value="VASCULAR CELL ADHESION MOLECULE 1"/>
    <property type="match status" value="1"/>
</dbReference>
<feature type="transmembrane region" description="Helical" evidence="1">
    <location>
        <begin position="594"/>
        <end position="616"/>
    </location>
</feature>
<dbReference type="SMART" id="SM00406">
    <property type="entry name" value="IGv"/>
    <property type="match status" value="3"/>
</dbReference>
<dbReference type="AlphaFoldDB" id="A0A6J8AXJ8"/>
<proteinExistence type="predicted"/>
<accession>A0A6J8AXJ8</accession>
<dbReference type="SMART" id="SM00408">
    <property type="entry name" value="IGc2"/>
    <property type="match status" value="5"/>
</dbReference>
<feature type="domain" description="Ig-like" evidence="2">
    <location>
        <begin position="137"/>
        <end position="213"/>
    </location>
</feature>
<keyword evidence="3" id="KW-0808">Transferase</keyword>
<dbReference type="EMBL" id="CACVKT020001978">
    <property type="protein sequence ID" value="CAC5373977.1"/>
    <property type="molecule type" value="Genomic_DNA"/>
</dbReference>
<dbReference type="SUPFAM" id="SSF48726">
    <property type="entry name" value="Immunoglobulin"/>
    <property type="match status" value="5"/>
</dbReference>
<dbReference type="Pfam" id="PF07679">
    <property type="entry name" value="I-set"/>
    <property type="match status" value="1"/>
</dbReference>
<dbReference type="InterPro" id="IPR007110">
    <property type="entry name" value="Ig-like_dom"/>
</dbReference>
<dbReference type="InterPro" id="IPR003599">
    <property type="entry name" value="Ig_sub"/>
</dbReference>
<organism evidence="3 4">
    <name type="scientific">Mytilus coruscus</name>
    <name type="common">Sea mussel</name>
    <dbReference type="NCBI Taxonomy" id="42192"/>
    <lineage>
        <taxon>Eukaryota</taxon>
        <taxon>Metazoa</taxon>
        <taxon>Spiralia</taxon>
        <taxon>Lophotrochozoa</taxon>
        <taxon>Mollusca</taxon>
        <taxon>Bivalvia</taxon>
        <taxon>Autobranchia</taxon>
        <taxon>Pteriomorphia</taxon>
        <taxon>Mytilida</taxon>
        <taxon>Mytiloidea</taxon>
        <taxon>Mytilidae</taxon>
        <taxon>Mytilinae</taxon>
        <taxon>Mytilus</taxon>
    </lineage>
</organism>
<feature type="domain" description="Ig-like" evidence="2">
    <location>
        <begin position="336"/>
        <end position="403"/>
    </location>
</feature>
<feature type="domain" description="Ig-like" evidence="2">
    <location>
        <begin position="228"/>
        <end position="313"/>
    </location>
</feature>
<dbReference type="Proteomes" id="UP000507470">
    <property type="component" value="Unassembled WGS sequence"/>
</dbReference>
<dbReference type="InterPro" id="IPR036179">
    <property type="entry name" value="Ig-like_dom_sf"/>
</dbReference>
<dbReference type="CDD" id="cd00096">
    <property type="entry name" value="Ig"/>
    <property type="match status" value="3"/>
</dbReference>
<dbReference type="Gene3D" id="2.60.40.10">
    <property type="entry name" value="Immunoglobulins"/>
    <property type="match status" value="5"/>
</dbReference>
<keyword evidence="1" id="KW-0472">Membrane</keyword>
<evidence type="ECO:0000256" key="1">
    <source>
        <dbReference type="SAM" id="Phobius"/>
    </source>
</evidence>
<dbReference type="InterPro" id="IPR013098">
    <property type="entry name" value="Ig_I-set"/>
</dbReference>
<dbReference type="InterPro" id="IPR003598">
    <property type="entry name" value="Ig_sub2"/>
</dbReference>
<protein>
    <submittedName>
        <fullName evidence="3">TTN</fullName>
        <ecNumber evidence="3">2.7.11.1</ecNumber>
    </submittedName>
</protein>
<dbReference type="InterPro" id="IPR013106">
    <property type="entry name" value="Ig_V-set"/>
</dbReference>
<gene>
    <name evidence="3" type="ORF">MCOR_11550</name>
</gene>
<sequence length="631" mass="70437">MLEFSPHPDCDAKDPTIVSPKCPTDSDQPIVYITPGNSSMYVHRHDNMTLKCTFVSLANITSFKWIKHGKNDQTVLNETTHPDNFSVSFSGASRNLWLFKSDFILEDTATYQCIVSNQNGGNDYNVTVLIFEETPDPQIKIEKYKLNLGGDVHLDCMIDAYPEITDVWWMKDNGLIDKTDIRYNGSIPQEPSLNISMTTTDDIGYYRCCANNSIGFNCSNDIILGYTPIIINSTHNAEGFMGKSLNINCEVKSAPRILDVTLQSKETIVTANVSKVSTGNHQEKFIFTIIDPTLQDSGNYTCNATNMHTSSISDAITIEIYGVIFHDQPDENVTFGEIITIDCAVESHPPITELTEITWSLNGSCIDTNNKIKYPRPTPTIYNLTINNVTFSDQGEYTCAVENDKVNGTSGGFWLNVIGDLPNVHSSIIYNTVQHSAIISVNESAVSTLILTCSYESFPNETGIKWIKQNDDINQPLSDRATGGNLYDPNITFTSVQKSDEGNYTCFVTNAVGTSPGNSVFIQVNESMCPCLCSFKEKLEFWKNKNFTKEEMLEYMEPFLKQALEAMKLEQKTLSKNIRKRTSARDGRKSSQQIGIVGIVFIVATFGGIIVFDIIAIKRYVQNIRGAFNRV</sequence>
<dbReference type="PANTHER" id="PTHR46013:SF7">
    <property type="entry name" value="IG-LIKE DOMAIN-CONTAINING PROTEIN"/>
    <property type="match status" value="1"/>
</dbReference>
<feature type="domain" description="Ig-like" evidence="2">
    <location>
        <begin position="422"/>
        <end position="525"/>
    </location>
</feature>
<dbReference type="InterPro" id="IPR013783">
    <property type="entry name" value="Ig-like_fold"/>
</dbReference>
<dbReference type="GO" id="GO:0004674">
    <property type="term" value="F:protein serine/threonine kinase activity"/>
    <property type="evidence" value="ECO:0007669"/>
    <property type="project" value="UniProtKB-EC"/>
</dbReference>
<feature type="domain" description="Ig-like" evidence="2">
    <location>
        <begin position="29"/>
        <end position="129"/>
    </location>
</feature>
<dbReference type="Pfam" id="PF13927">
    <property type="entry name" value="Ig_3"/>
    <property type="match status" value="2"/>
</dbReference>
<dbReference type="Pfam" id="PF13895">
    <property type="entry name" value="Ig_2"/>
    <property type="match status" value="1"/>
</dbReference>
<reference evidence="3 4" key="1">
    <citation type="submission" date="2020-06" db="EMBL/GenBank/DDBJ databases">
        <authorList>
            <person name="Li R."/>
            <person name="Bekaert M."/>
        </authorList>
    </citation>
    <scope>NUCLEOTIDE SEQUENCE [LARGE SCALE GENOMIC DNA]</scope>
    <source>
        <strain evidence="4">wild</strain>
    </source>
</reference>
<dbReference type="PROSITE" id="PS50835">
    <property type="entry name" value="IG_LIKE"/>
    <property type="match status" value="5"/>
</dbReference>
<dbReference type="OrthoDB" id="6124685at2759"/>
<keyword evidence="1" id="KW-0812">Transmembrane</keyword>
<evidence type="ECO:0000259" key="2">
    <source>
        <dbReference type="PROSITE" id="PS50835"/>
    </source>
</evidence>
<evidence type="ECO:0000313" key="4">
    <source>
        <dbReference type="Proteomes" id="UP000507470"/>
    </source>
</evidence>
<dbReference type="EC" id="2.7.11.1" evidence="3"/>
<keyword evidence="4" id="KW-1185">Reference proteome</keyword>
<keyword evidence="1" id="KW-1133">Transmembrane helix</keyword>
<evidence type="ECO:0000313" key="3">
    <source>
        <dbReference type="EMBL" id="CAC5373977.1"/>
    </source>
</evidence>
<name>A0A6J8AXJ8_MYTCO</name>
<dbReference type="SMART" id="SM00409">
    <property type="entry name" value="IG"/>
    <property type="match status" value="5"/>
</dbReference>